<feature type="transmembrane region" description="Helical" evidence="6">
    <location>
        <begin position="6"/>
        <end position="23"/>
    </location>
</feature>
<keyword evidence="4 6" id="KW-1133">Transmembrane helix</keyword>
<dbReference type="RefSeq" id="WP_285980916.1">
    <property type="nucleotide sequence ID" value="NZ_JASVDS010000001.1"/>
</dbReference>
<dbReference type="EMBL" id="JASVDS010000001">
    <property type="protein sequence ID" value="MDL5030789.1"/>
    <property type="molecule type" value="Genomic_DNA"/>
</dbReference>
<keyword evidence="8" id="KW-1185">Reference proteome</keyword>
<proteinExistence type="predicted"/>
<keyword evidence="5 6" id="KW-0472">Membrane</keyword>
<dbReference type="PANTHER" id="PTHR30086">
    <property type="entry name" value="ARGININE EXPORTER PROTEIN ARGO"/>
    <property type="match status" value="1"/>
</dbReference>
<dbReference type="PANTHER" id="PTHR30086:SF20">
    <property type="entry name" value="ARGININE EXPORTER PROTEIN ARGO-RELATED"/>
    <property type="match status" value="1"/>
</dbReference>
<evidence type="ECO:0000313" key="8">
    <source>
        <dbReference type="Proteomes" id="UP001238603"/>
    </source>
</evidence>
<comment type="subcellular location">
    <subcellularLocation>
        <location evidence="1">Cell membrane</location>
        <topology evidence="1">Multi-pass membrane protein</topology>
    </subcellularLocation>
</comment>
<evidence type="ECO:0000313" key="7">
    <source>
        <dbReference type="EMBL" id="MDL5030789.1"/>
    </source>
</evidence>
<gene>
    <name evidence="7" type="ORF">QRD43_02630</name>
</gene>
<organism evidence="7 8">
    <name type="scientific">Roseateles subflavus</name>
    <dbReference type="NCBI Taxonomy" id="3053353"/>
    <lineage>
        <taxon>Bacteria</taxon>
        <taxon>Pseudomonadati</taxon>
        <taxon>Pseudomonadota</taxon>
        <taxon>Betaproteobacteria</taxon>
        <taxon>Burkholderiales</taxon>
        <taxon>Sphaerotilaceae</taxon>
        <taxon>Roseateles</taxon>
    </lineage>
</organism>
<keyword evidence="3 6" id="KW-0812">Transmembrane</keyword>
<comment type="caution">
    <text evidence="7">The sequence shown here is derived from an EMBL/GenBank/DDBJ whole genome shotgun (WGS) entry which is preliminary data.</text>
</comment>
<dbReference type="Pfam" id="PF01810">
    <property type="entry name" value="LysE"/>
    <property type="match status" value="1"/>
</dbReference>
<dbReference type="Proteomes" id="UP001238603">
    <property type="component" value="Unassembled WGS sequence"/>
</dbReference>
<name>A0ABT7LEA2_9BURK</name>
<evidence type="ECO:0000256" key="1">
    <source>
        <dbReference type="ARBA" id="ARBA00004651"/>
    </source>
</evidence>
<evidence type="ECO:0000256" key="3">
    <source>
        <dbReference type="ARBA" id="ARBA00022692"/>
    </source>
</evidence>
<reference evidence="7 8" key="1">
    <citation type="submission" date="2023-06" db="EMBL/GenBank/DDBJ databases">
        <title>Pelomonas sp. APW6 16S ribosomal RNA gene genome sequencing and assembly.</title>
        <authorList>
            <person name="Woo H."/>
        </authorList>
    </citation>
    <scope>NUCLEOTIDE SEQUENCE [LARGE SCALE GENOMIC DNA]</scope>
    <source>
        <strain evidence="7 8">APW6</strain>
    </source>
</reference>
<feature type="transmembrane region" description="Helical" evidence="6">
    <location>
        <begin position="156"/>
        <end position="179"/>
    </location>
</feature>
<dbReference type="InterPro" id="IPR001123">
    <property type="entry name" value="LeuE-type"/>
</dbReference>
<dbReference type="PIRSF" id="PIRSF006324">
    <property type="entry name" value="LeuE"/>
    <property type="match status" value="1"/>
</dbReference>
<feature type="transmembrane region" description="Helical" evidence="6">
    <location>
        <begin position="43"/>
        <end position="64"/>
    </location>
</feature>
<keyword evidence="2" id="KW-1003">Cell membrane</keyword>
<feature type="transmembrane region" description="Helical" evidence="6">
    <location>
        <begin position="70"/>
        <end position="90"/>
    </location>
</feature>
<evidence type="ECO:0000256" key="6">
    <source>
        <dbReference type="SAM" id="Phobius"/>
    </source>
</evidence>
<feature type="transmembrane region" description="Helical" evidence="6">
    <location>
        <begin position="191"/>
        <end position="214"/>
    </location>
</feature>
<evidence type="ECO:0000256" key="4">
    <source>
        <dbReference type="ARBA" id="ARBA00022989"/>
    </source>
</evidence>
<protein>
    <submittedName>
        <fullName evidence="7">LysE family translocator</fullName>
    </submittedName>
</protein>
<accession>A0ABT7LEA2</accession>
<evidence type="ECO:0000256" key="5">
    <source>
        <dbReference type="ARBA" id="ARBA00023136"/>
    </source>
</evidence>
<sequence length="218" mass="22830">MLASSLGIHDLGLFIVSGLLLNITPGPDSLLIMSRSASHGWRAGAAAALGIGTGTLVHVLAGALGLSALLAASATAFIVIKLMGAAYLVWLGLGMLWQRRSGAVQAAAPAASVPALPLWTVFRQGLLTNVLNPKVALFFLAFVPQFISADASHKGLAFLVLGLVFDLNGMLWCLSLAAFTAGASRRIRLPVSWVTALNRSIGMLFLLFGLRLALDETR</sequence>
<feature type="transmembrane region" description="Helical" evidence="6">
    <location>
        <begin position="131"/>
        <end position="149"/>
    </location>
</feature>
<evidence type="ECO:0000256" key="2">
    <source>
        <dbReference type="ARBA" id="ARBA00022475"/>
    </source>
</evidence>